<evidence type="ECO:0000259" key="1">
    <source>
        <dbReference type="Pfam" id="PF03886"/>
    </source>
</evidence>
<dbReference type="EMBL" id="CP080034">
    <property type="protein sequence ID" value="QYC12213.1"/>
    <property type="molecule type" value="Genomic_DNA"/>
</dbReference>
<evidence type="ECO:0000313" key="3">
    <source>
        <dbReference type="Proteomes" id="UP000824334"/>
    </source>
</evidence>
<name>A0ABX8TMW1_9CAUL</name>
<gene>
    <name evidence="2" type="ORF">KWG56_08855</name>
</gene>
<proteinExistence type="predicted"/>
<dbReference type="PROSITE" id="PS51257">
    <property type="entry name" value="PROKAR_LIPOPROTEIN"/>
    <property type="match status" value="1"/>
</dbReference>
<dbReference type="InterPro" id="IPR005586">
    <property type="entry name" value="ABC_trans_aux"/>
</dbReference>
<organism evidence="2 3">
    <name type="scientific">Brevundimonas nasdae</name>
    <dbReference type="NCBI Taxonomy" id="172043"/>
    <lineage>
        <taxon>Bacteria</taxon>
        <taxon>Pseudomonadati</taxon>
        <taxon>Pseudomonadota</taxon>
        <taxon>Alphaproteobacteria</taxon>
        <taxon>Caulobacterales</taxon>
        <taxon>Caulobacteraceae</taxon>
        <taxon>Brevundimonas</taxon>
    </lineage>
</organism>
<accession>A0ABX8TMW1</accession>
<evidence type="ECO:0000313" key="2">
    <source>
        <dbReference type="EMBL" id="QYC12213.1"/>
    </source>
</evidence>
<reference evidence="2 3" key="1">
    <citation type="submission" date="2021-07" db="EMBL/GenBank/DDBJ databases">
        <title>Isolation and characterization of bacteria from a gold mining with a capacity of golden bioaccumulation.</title>
        <authorList>
            <person name="Yang X.J."/>
        </authorList>
    </citation>
    <scope>NUCLEOTIDE SEQUENCE [LARGE SCALE GENOMIC DNA]</scope>
    <source>
        <strain evidence="2 3">Au29</strain>
    </source>
</reference>
<keyword evidence="3" id="KW-1185">Reference proteome</keyword>
<dbReference type="Pfam" id="PF03886">
    <property type="entry name" value="ABC_trans_aux"/>
    <property type="match status" value="1"/>
</dbReference>
<dbReference type="Proteomes" id="UP000824334">
    <property type="component" value="Chromosome"/>
</dbReference>
<protein>
    <submittedName>
        <fullName evidence="2">Membrane integrity-associated transporter subunit PqiC</fullName>
    </submittedName>
</protein>
<feature type="domain" description="ABC-type transport auxiliary lipoprotein component" evidence="1">
    <location>
        <begin position="37"/>
        <end position="195"/>
    </location>
</feature>
<sequence>MHRRILQLGAVVGVVGALGGCQVLKTPPPVQTYRFGLPAELPAVGDNPSTTTVAIRRIEFPTASGSDRILGVTGTETAYIGGARWVSPASTLFDESLKAAFATRADRIRVLDRREPGASPLVLQVSISTFEARYSAPGAAPDVVISARGLLRSTQGQGRTIERVFTVTQPAAENRVSAIVDAFDTATRDINTQIADWTIQSAK</sequence>